<dbReference type="PRINTS" id="PR00625">
    <property type="entry name" value="JDOMAIN"/>
</dbReference>
<gene>
    <name evidence="2" type="primary">ABSGL_04966.1 scaffold 6254</name>
</gene>
<dbReference type="InterPro" id="IPR052814">
    <property type="entry name" value="Peroxisomal_DnaJ"/>
</dbReference>
<accession>A0A168MWJ7</accession>
<evidence type="ECO:0000259" key="1">
    <source>
        <dbReference type="PROSITE" id="PS50076"/>
    </source>
</evidence>
<proteinExistence type="predicted"/>
<dbReference type="GO" id="GO:0005829">
    <property type="term" value="C:cytosol"/>
    <property type="evidence" value="ECO:0007669"/>
    <property type="project" value="TreeGrafter"/>
</dbReference>
<dbReference type="OrthoDB" id="10250354at2759"/>
<dbReference type="EMBL" id="LT552686">
    <property type="protein sequence ID" value="SAL99357.1"/>
    <property type="molecule type" value="Genomic_DNA"/>
</dbReference>
<protein>
    <recommendedName>
        <fullName evidence="1">J domain-containing protein</fullName>
    </recommendedName>
</protein>
<dbReference type="InterPro" id="IPR026894">
    <property type="entry name" value="DnaJ_X"/>
</dbReference>
<dbReference type="GO" id="GO:0016558">
    <property type="term" value="P:protein import into peroxisome matrix"/>
    <property type="evidence" value="ECO:0007669"/>
    <property type="project" value="TreeGrafter"/>
</dbReference>
<dbReference type="PANTHER" id="PTHR45006:SF1">
    <property type="entry name" value="DNAJ-LIKE PROTEIN 1"/>
    <property type="match status" value="1"/>
</dbReference>
<dbReference type="STRING" id="4829.A0A168MWJ7"/>
<dbReference type="InParanoid" id="A0A168MWJ7"/>
<evidence type="ECO:0000313" key="2">
    <source>
        <dbReference type="EMBL" id="SAL99357.1"/>
    </source>
</evidence>
<dbReference type="SUPFAM" id="SSF46565">
    <property type="entry name" value="Chaperone J-domain"/>
    <property type="match status" value="1"/>
</dbReference>
<evidence type="ECO:0000313" key="3">
    <source>
        <dbReference type="Proteomes" id="UP000078561"/>
    </source>
</evidence>
<dbReference type="Gene3D" id="1.10.287.110">
    <property type="entry name" value="DnaJ domain"/>
    <property type="match status" value="1"/>
</dbReference>
<dbReference type="AlphaFoldDB" id="A0A168MWJ7"/>
<dbReference type="Proteomes" id="UP000078561">
    <property type="component" value="Unassembled WGS sequence"/>
</dbReference>
<feature type="domain" description="J" evidence="1">
    <location>
        <begin position="12"/>
        <end position="76"/>
    </location>
</feature>
<dbReference type="InterPro" id="IPR001623">
    <property type="entry name" value="DnaJ_domain"/>
</dbReference>
<sequence>MPSSNSTPVDTYYYDVLNIPTNANHIVIKKAYKKLAISYHPDKNKAPDAEEKFKTISEAFQILGTHALRVKYDKYGRDPDIVSLTGVSDPNGCYQCMFGEIVGDMQIGHFFQQDDRYYAKGQAPPTHTDEERQQLIMQHMEQLQQERIHLLASRLVDKLSLYTTKLSTFEHDTQNQIIDFKKESFGNSMLVVVGRVYATKAKEFLGIKRAGGLPGLYYTMREKKYITKELWRTVKATMESQAVTKKAIEAQEEDPELDDLYMIKCHQAIWQMAKFEVEATLRLVCDDVLQDKSVLLNERLGRAEGLLALGDLYVANADISDVENEVVQLK</sequence>
<keyword evidence="3" id="KW-1185">Reference proteome</keyword>
<dbReference type="Pfam" id="PF14308">
    <property type="entry name" value="DnaJ-X"/>
    <property type="match status" value="1"/>
</dbReference>
<dbReference type="Pfam" id="PF00226">
    <property type="entry name" value="DnaJ"/>
    <property type="match status" value="1"/>
</dbReference>
<dbReference type="PROSITE" id="PS50076">
    <property type="entry name" value="DNAJ_2"/>
    <property type="match status" value="1"/>
</dbReference>
<name>A0A168MWJ7_ABSGL</name>
<organism evidence="2">
    <name type="scientific">Absidia glauca</name>
    <name type="common">Pin mould</name>
    <dbReference type="NCBI Taxonomy" id="4829"/>
    <lineage>
        <taxon>Eukaryota</taxon>
        <taxon>Fungi</taxon>
        <taxon>Fungi incertae sedis</taxon>
        <taxon>Mucoromycota</taxon>
        <taxon>Mucoromycotina</taxon>
        <taxon>Mucoromycetes</taxon>
        <taxon>Mucorales</taxon>
        <taxon>Cunninghamellaceae</taxon>
        <taxon>Absidia</taxon>
    </lineage>
</organism>
<dbReference type="SMART" id="SM00271">
    <property type="entry name" value="DnaJ"/>
    <property type="match status" value="1"/>
</dbReference>
<dbReference type="InterPro" id="IPR036869">
    <property type="entry name" value="J_dom_sf"/>
</dbReference>
<dbReference type="PANTHER" id="PTHR45006">
    <property type="entry name" value="DNAJ-LIKE PROTEIN 1"/>
    <property type="match status" value="1"/>
</dbReference>
<reference evidence="2" key="1">
    <citation type="submission" date="2016-04" db="EMBL/GenBank/DDBJ databases">
        <authorList>
            <person name="Evans L.H."/>
            <person name="Alamgir A."/>
            <person name="Owens N."/>
            <person name="Weber N.D."/>
            <person name="Virtaneva K."/>
            <person name="Barbian K."/>
            <person name="Babar A."/>
            <person name="Rosenke K."/>
        </authorList>
    </citation>
    <scope>NUCLEOTIDE SEQUENCE [LARGE SCALE GENOMIC DNA]</scope>
    <source>
        <strain evidence="2">CBS 101.48</strain>
    </source>
</reference>
<dbReference type="CDD" id="cd06257">
    <property type="entry name" value="DnaJ"/>
    <property type="match status" value="1"/>
</dbReference>